<gene>
    <name evidence="1" type="ORF">TRAES_3BF003300010CFD_c1</name>
</gene>
<sequence length="106" mass="11405">MVGGQRRAGAAAGIRVWYSPAVCWLCAWCTSGSSSSHGLFSEFASITTIAGSWTRSSNPSEFLPVQVLSMHRLIEVVKHMLAVWMDLGNPSFVNVAGNASEMMSPK</sequence>
<proteinExistence type="predicted"/>
<evidence type="ECO:0000313" key="1">
    <source>
        <dbReference type="EMBL" id="CDM84235.1"/>
    </source>
</evidence>
<reference evidence="1" key="1">
    <citation type="journal article" date="2014" name="Science">
        <title>Structural and functional partitioning of bread wheat chromosome 3B.</title>
        <authorList>
            <person name="Choulet F."/>
            <person name="Alberti A."/>
            <person name="Theil S."/>
            <person name="Glover N."/>
            <person name="Barbe V."/>
            <person name="Daron J."/>
            <person name="Pingault L."/>
            <person name="Sourdille P."/>
            <person name="Couloux A."/>
            <person name="Paux E."/>
            <person name="Leroy P."/>
            <person name="Mangenot S."/>
            <person name="Guilhot N."/>
            <person name="Le Gouis J."/>
            <person name="Balfourier F."/>
            <person name="Alaux M."/>
            <person name="Jamilloux V."/>
            <person name="Poulain J."/>
            <person name="Durand C."/>
            <person name="Bellec A."/>
            <person name="Gaspin C."/>
            <person name="Safar J."/>
            <person name="Dolezel J."/>
            <person name="Rogers J."/>
            <person name="Vandepoele K."/>
            <person name="Aury J.M."/>
            <person name="Mayer K."/>
            <person name="Berges H."/>
            <person name="Quesneville H."/>
            <person name="Wincker P."/>
            <person name="Feuillet C."/>
        </authorList>
    </citation>
    <scope>NUCLEOTIDE SEQUENCE</scope>
</reference>
<dbReference type="Gene3D" id="1.10.246.130">
    <property type="match status" value="1"/>
</dbReference>
<dbReference type="AlphaFoldDB" id="W5D6E8"/>
<organism evidence="1">
    <name type="scientific">Triticum aestivum</name>
    <name type="common">Wheat</name>
    <dbReference type="NCBI Taxonomy" id="4565"/>
    <lineage>
        <taxon>Eukaryota</taxon>
        <taxon>Viridiplantae</taxon>
        <taxon>Streptophyta</taxon>
        <taxon>Embryophyta</taxon>
        <taxon>Tracheophyta</taxon>
        <taxon>Spermatophyta</taxon>
        <taxon>Magnoliopsida</taxon>
        <taxon>Liliopsida</taxon>
        <taxon>Poales</taxon>
        <taxon>Poaceae</taxon>
        <taxon>BOP clade</taxon>
        <taxon>Pooideae</taxon>
        <taxon>Triticodae</taxon>
        <taxon>Triticeae</taxon>
        <taxon>Triticinae</taxon>
        <taxon>Triticum</taxon>
    </lineage>
</organism>
<name>W5D6E8_WHEAT</name>
<accession>W5D6E8</accession>
<protein>
    <submittedName>
        <fullName evidence="1">Uncharacterized protein</fullName>
    </submittedName>
</protein>
<dbReference type="InterPro" id="IPR043138">
    <property type="entry name" value="GGT_lsub"/>
</dbReference>
<dbReference type="EMBL" id="HG670306">
    <property type="protein sequence ID" value="CDM84235.1"/>
    <property type="molecule type" value="Genomic_DNA"/>
</dbReference>
<dbReference type="HOGENOM" id="CLU_2228136_0_0_1"/>